<dbReference type="InterPro" id="IPR023485">
    <property type="entry name" value="Ptyr_pPase"/>
</dbReference>
<dbReference type="CDD" id="cd16343">
    <property type="entry name" value="LMWPTP"/>
    <property type="match status" value="1"/>
</dbReference>
<dbReference type="InterPro" id="IPR036196">
    <property type="entry name" value="Ptyr_pPase_sf"/>
</dbReference>
<dbReference type="eggNOG" id="COG0394">
    <property type="taxonomic scope" value="Bacteria"/>
</dbReference>
<feature type="active site" evidence="5">
    <location>
        <position position="17"/>
    </location>
</feature>
<dbReference type="EMBL" id="FR871757">
    <property type="protein sequence ID" value="CCB80021.1"/>
    <property type="molecule type" value="Genomic_DNA"/>
</dbReference>
<evidence type="ECO:0000256" key="2">
    <source>
        <dbReference type="ARBA" id="ARBA00013064"/>
    </source>
</evidence>
<dbReference type="Gene3D" id="3.40.50.2300">
    <property type="match status" value="1"/>
</dbReference>
<protein>
    <recommendedName>
        <fullName evidence="2">protein-tyrosine-phosphatase</fullName>
        <ecNumber evidence="2">3.1.3.48</ecNumber>
    </recommendedName>
</protein>
<keyword evidence="3 7" id="KW-0378">Hydrolase</keyword>
<dbReference type="STRING" id="1002804.HBZC1_10350"/>
<gene>
    <name evidence="7" type="ordered locus">HBZC1_10350</name>
</gene>
<dbReference type="SUPFAM" id="SSF52788">
    <property type="entry name" value="Phosphotyrosine protein phosphatases I"/>
    <property type="match status" value="1"/>
</dbReference>
<dbReference type="Pfam" id="PF01451">
    <property type="entry name" value="LMWPc"/>
    <property type="match status" value="1"/>
</dbReference>
<evidence type="ECO:0000313" key="8">
    <source>
        <dbReference type="Proteomes" id="UP000008387"/>
    </source>
</evidence>
<accession>F8KT70</accession>
<proteinExistence type="inferred from homology"/>
<evidence type="ECO:0000256" key="5">
    <source>
        <dbReference type="PIRSR" id="PIRSR617867-1"/>
    </source>
</evidence>
<reference evidence="7 8" key="1">
    <citation type="journal article" date="2011" name="J. Bacteriol.">
        <title>Genome sequence of Helicobacter bizzozeronii strain CIII-1, an isolate from human gastric mucosa.</title>
        <authorList>
            <person name="Schott T."/>
            <person name="Rossi M."/>
            <person name="Hanninen M.L."/>
        </authorList>
    </citation>
    <scope>NUCLEOTIDE SEQUENCE [LARGE SCALE GENOMIC DNA]</scope>
    <source>
        <strain evidence="7 8">CIII-1</strain>
    </source>
</reference>
<dbReference type="PANTHER" id="PTHR11717">
    <property type="entry name" value="LOW MOLECULAR WEIGHT PROTEIN TYROSINE PHOSPHATASE"/>
    <property type="match status" value="1"/>
</dbReference>
<dbReference type="SMART" id="SM00226">
    <property type="entry name" value="LMWPc"/>
    <property type="match status" value="1"/>
</dbReference>
<dbReference type="AlphaFoldDB" id="F8KT70"/>
<dbReference type="PRINTS" id="PR00719">
    <property type="entry name" value="LMWPTPASE"/>
</dbReference>
<dbReference type="PANTHER" id="PTHR11717:SF7">
    <property type="entry name" value="LOW MOLECULAR WEIGHT PHOSPHOTYROSINE PROTEIN PHOSPHATASE"/>
    <property type="match status" value="1"/>
</dbReference>
<name>F8KT70_HELBC</name>
<evidence type="ECO:0000256" key="3">
    <source>
        <dbReference type="ARBA" id="ARBA00022801"/>
    </source>
</evidence>
<comment type="similarity">
    <text evidence="1">Belongs to the low molecular weight phosphotyrosine protein phosphatase family.</text>
</comment>
<evidence type="ECO:0000256" key="1">
    <source>
        <dbReference type="ARBA" id="ARBA00011063"/>
    </source>
</evidence>
<evidence type="ECO:0000313" key="7">
    <source>
        <dbReference type="EMBL" id="CCB80021.1"/>
    </source>
</evidence>
<organism evidence="7 8">
    <name type="scientific">Helicobacter bizzozeronii (strain CIII-1)</name>
    <dbReference type="NCBI Taxonomy" id="1002804"/>
    <lineage>
        <taxon>Bacteria</taxon>
        <taxon>Pseudomonadati</taxon>
        <taxon>Campylobacterota</taxon>
        <taxon>Epsilonproteobacteria</taxon>
        <taxon>Campylobacterales</taxon>
        <taxon>Helicobacteraceae</taxon>
        <taxon>Helicobacter</taxon>
    </lineage>
</organism>
<dbReference type="InterPro" id="IPR017867">
    <property type="entry name" value="Tyr_phospatase_low_mol_wt"/>
</dbReference>
<dbReference type="RefSeq" id="WP_013890461.1">
    <property type="nucleotide sequence ID" value="NC_015674.1"/>
</dbReference>
<dbReference type="KEGG" id="hbi:HBZC1_10350"/>
<dbReference type="HOGENOM" id="CLU_071415_2_3_7"/>
<keyword evidence="4" id="KW-0904">Protein phosphatase</keyword>
<evidence type="ECO:0000259" key="6">
    <source>
        <dbReference type="SMART" id="SM00226"/>
    </source>
</evidence>
<dbReference type="GO" id="GO:0004725">
    <property type="term" value="F:protein tyrosine phosphatase activity"/>
    <property type="evidence" value="ECO:0007669"/>
    <property type="project" value="UniProtKB-EC"/>
</dbReference>
<feature type="active site" description="Nucleophile" evidence="5">
    <location>
        <position position="11"/>
    </location>
</feature>
<sequence length="152" mass="16848">MSAPQSLLFLCLGNICRSMLARGIALELIQKQQLNLKVDGAGISNYHEGEHAHPPIIALAKRHGIDLTPFKSKPITQNLANRHDWIIAMDTSNVKSLGTLGITHPHIYKLGDFGLGGVDIPDPYTFTQEKDLEHVYDLIYQCVTHLLKSCHA</sequence>
<keyword evidence="8" id="KW-1185">Reference proteome</keyword>
<feature type="domain" description="Phosphotyrosine protein phosphatase I" evidence="6">
    <location>
        <begin position="5"/>
        <end position="149"/>
    </location>
</feature>
<feature type="active site" description="Proton donor" evidence="5">
    <location>
        <position position="122"/>
    </location>
</feature>
<dbReference type="InterPro" id="IPR050438">
    <property type="entry name" value="LMW_PTPase"/>
</dbReference>
<evidence type="ECO:0000256" key="4">
    <source>
        <dbReference type="ARBA" id="ARBA00022912"/>
    </source>
</evidence>
<dbReference type="Proteomes" id="UP000008387">
    <property type="component" value="Chromosome"/>
</dbReference>
<dbReference type="EC" id="3.1.3.48" evidence="2"/>